<accession>A0A843W1T6</accession>
<comment type="caution">
    <text evidence="1">The sequence shown here is derived from an EMBL/GenBank/DDBJ whole genome shotgun (WGS) entry which is preliminary data.</text>
</comment>
<proteinExistence type="predicted"/>
<evidence type="ECO:0000313" key="1">
    <source>
        <dbReference type="EMBL" id="MQM03742.1"/>
    </source>
</evidence>
<evidence type="ECO:0000313" key="2">
    <source>
        <dbReference type="Proteomes" id="UP000652761"/>
    </source>
</evidence>
<dbReference type="Proteomes" id="UP000652761">
    <property type="component" value="Unassembled WGS sequence"/>
</dbReference>
<gene>
    <name evidence="1" type="ORF">Taro_036528</name>
</gene>
<organism evidence="1 2">
    <name type="scientific">Colocasia esculenta</name>
    <name type="common">Wild taro</name>
    <name type="synonym">Arum esculentum</name>
    <dbReference type="NCBI Taxonomy" id="4460"/>
    <lineage>
        <taxon>Eukaryota</taxon>
        <taxon>Viridiplantae</taxon>
        <taxon>Streptophyta</taxon>
        <taxon>Embryophyta</taxon>
        <taxon>Tracheophyta</taxon>
        <taxon>Spermatophyta</taxon>
        <taxon>Magnoliopsida</taxon>
        <taxon>Liliopsida</taxon>
        <taxon>Araceae</taxon>
        <taxon>Aroideae</taxon>
        <taxon>Colocasieae</taxon>
        <taxon>Colocasia</taxon>
    </lineage>
</organism>
<sequence length="69" mass="7548">MSDVNDSTHAVECQQEGFDSCSRMSKVSIAAVAVDVGRFLASEPRKNLVFLCSSSYLLLSLSGIYEWVV</sequence>
<dbReference type="AlphaFoldDB" id="A0A843W1T6"/>
<name>A0A843W1T6_COLES</name>
<reference evidence="1" key="1">
    <citation type="submission" date="2017-07" db="EMBL/GenBank/DDBJ databases">
        <title>Taro Niue Genome Assembly and Annotation.</title>
        <authorList>
            <person name="Atibalentja N."/>
            <person name="Keating K."/>
            <person name="Fields C.J."/>
        </authorList>
    </citation>
    <scope>NUCLEOTIDE SEQUENCE</scope>
    <source>
        <strain evidence="1">Niue_2</strain>
        <tissue evidence="1">Leaf</tissue>
    </source>
</reference>
<dbReference type="EMBL" id="NMUH01003089">
    <property type="protein sequence ID" value="MQM03742.1"/>
    <property type="molecule type" value="Genomic_DNA"/>
</dbReference>
<protein>
    <submittedName>
        <fullName evidence="1">Uncharacterized protein</fullName>
    </submittedName>
</protein>
<keyword evidence="2" id="KW-1185">Reference proteome</keyword>